<dbReference type="PANTHER" id="PTHR12936:SF0">
    <property type="entry name" value="ANAPHASE-PROMOTING COMPLEX SUBUNIT 10"/>
    <property type="match status" value="1"/>
</dbReference>
<dbReference type="SUPFAM" id="SSF49785">
    <property type="entry name" value="Galactose-binding domain-like"/>
    <property type="match status" value="1"/>
</dbReference>
<dbReference type="EMBL" id="CAFZ01000042">
    <property type="protein sequence ID" value="CCA68909.1"/>
    <property type="molecule type" value="Genomic_DNA"/>
</dbReference>
<dbReference type="OMA" id="FITIEFP"/>
<evidence type="ECO:0000313" key="8">
    <source>
        <dbReference type="EMBL" id="CCA68909.1"/>
    </source>
</evidence>
<proteinExistence type="inferred from homology"/>
<dbReference type="CDD" id="cd08366">
    <property type="entry name" value="APC10"/>
    <property type="match status" value="1"/>
</dbReference>
<evidence type="ECO:0000256" key="2">
    <source>
        <dbReference type="ARBA" id="ARBA00022618"/>
    </source>
</evidence>
<evidence type="ECO:0000256" key="4">
    <source>
        <dbReference type="ARBA" id="ARBA00022786"/>
    </source>
</evidence>
<keyword evidence="4 6" id="KW-0833">Ubl conjugation pathway</keyword>
<reference evidence="8 9" key="1">
    <citation type="journal article" date="2011" name="PLoS Pathog.">
        <title>Endophytic Life Strategies Decoded by Genome and Transcriptome Analyses of the Mutualistic Root Symbiont Piriformospora indica.</title>
        <authorList>
            <person name="Zuccaro A."/>
            <person name="Lahrmann U."/>
            <person name="Guldener U."/>
            <person name="Langen G."/>
            <person name="Pfiffi S."/>
            <person name="Biedenkopf D."/>
            <person name="Wong P."/>
            <person name="Samans B."/>
            <person name="Grimm C."/>
            <person name="Basiewicz M."/>
            <person name="Murat C."/>
            <person name="Martin F."/>
            <person name="Kogel K.H."/>
        </authorList>
    </citation>
    <scope>NUCLEOTIDE SEQUENCE [LARGE SCALE GENOMIC DNA]</scope>
    <source>
        <strain evidence="8 9">DSM 11827</strain>
    </source>
</reference>
<dbReference type="Proteomes" id="UP000007148">
    <property type="component" value="Unassembled WGS sequence"/>
</dbReference>
<dbReference type="GO" id="GO:0051301">
    <property type="term" value="P:cell division"/>
    <property type="evidence" value="ECO:0007669"/>
    <property type="project" value="UniProtKB-KW"/>
</dbReference>
<name>G4TC53_SERID</name>
<dbReference type="InParanoid" id="G4TC53"/>
<dbReference type="Gene3D" id="2.60.120.260">
    <property type="entry name" value="Galactose-binding domain-like"/>
    <property type="match status" value="1"/>
</dbReference>
<sequence length="189" mass="21569">MQRGHINPGASEQAWAVYPDIGNLARWSVSSWKYGFGLECLRDNNPDTFWHSEGNQPHSITLEFPKRVAVQKIIVHLDQKKDDSYTPEIIGIRAGTSLRDLQDVRQVNFDKPSGWVAFDVTNDLAEDGQTFKPLYAYVVQLVIISNYMNGKDTHIRGLKIVGPLEEPLLDDTEVFPFVSPEFKMYETIR</sequence>
<evidence type="ECO:0000313" key="9">
    <source>
        <dbReference type="Proteomes" id="UP000007148"/>
    </source>
</evidence>
<evidence type="ECO:0000256" key="5">
    <source>
        <dbReference type="ARBA" id="ARBA00023306"/>
    </source>
</evidence>
<dbReference type="AlphaFoldDB" id="G4TC53"/>
<dbReference type="GO" id="GO:0005680">
    <property type="term" value="C:anaphase-promoting complex"/>
    <property type="evidence" value="ECO:0007669"/>
    <property type="project" value="InterPro"/>
</dbReference>
<comment type="caution">
    <text evidence="8">The sequence shown here is derived from an EMBL/GenBank/DDBJ whole genome shotgun (WGS) entry which is preliminary data.</text>
</comment>
<dbReference type="PANTHER" id="PTHR12936">
    <property type="entry name" value="ANAPHASE-PROMOTING COMPLEX 10"/>
    <property type="match status" value="1"/>
</dbReference>
<keyword evidence="9" id="KW-1185">Reference proteome</keyword>
<comment type="similarity">
    <text evidence="1 6">Belongs to the APC10 family.</text>
</comment>
<dbReference type="eggNOG" id="KOG3437">
    <property type="taxonomic scope" value="Eukaryota"/>
</dbReference>
<dbReference type="OrthoDB" id="24948at2759"/>
<dbReference type="GO" id="GO:0031145">
    <property type="term" value="P:anaphase-promoting complex-dependent catabolic process"/>
    <property type="evidence" value="ECO:0007669"/>
    <property type="project" value="InterPro"/>
</dbReference>
<dbReference type="Pfam" id="PF03256">
    <property type="entry name" value="ANAPC10"/>
    <property type="match status" value="1"/>
</dbReference>
<dbReference type="PROSITE" id="PS51284">
    <property type="entry name" value="DOC"/>
    <property type="match status" value="1"/>
</dbReference>
<dbReference type="InterPro" id="IPR004939">
    <property type="entry name" value="APC_su10/DOC_dom"/>
</dbReference>
<evidence type="ECO:0000259" key="7">
    <source>
        <dbReference type="PROSITE" id="PS51284"/>
    </source>
</evidence>
<dbReference type="FunCoup" id="G4TC53">
    <property type="interactions" value="352"/>
</dbReference>
<protein>
    <recommendedName>
        <fullName evidence="6">Anaphase-promoting complex subunit 10</fullName>
    </recommendedName>
</protein>
<dbReference type="STRING" id="1109443.G4TC53"/>
<accession>G4TC53</accession>
<evidence type="ECO:0000256" key="3">
    <source>
        <dbReference type="ARBA" id="ARBA00022776"/>
    </source>
</evidence>
<dbReference type="PIRSF" id="PIRSF028841">
    <property type="entry name" value="APC10_sub"/>
    <property type="match status" value="1"/>
</dbReference>
<dbReference type="InterPro" id="IPR008979">
    <property type="entry name" value="Galactose-bd-like_sf"/>
</dbReference>
<comment type="function">
    <text evidence="6">Component of the anaphase promoting complex/cyclosome (APC/C), a cell cycle-regulated E3 ubiquitin-protein ligase complex that controls progression through mitosis and the G1 phase of the cell cycle.</text>
</comment>
<keyword evidence="3 6" id="KW-0498">Mitosis</keyword>
<keyword evidence="2 6" id="KW-0132">Cell division</keyword>
<feature type="domain" description="DOC" evidence="7">
    <location>
        <begin position="1"/>
        <end position="187"/>
    </location>
</feature>
<dbReference type="SMART" id="SM01337">
    <property type="entry name" value="APC10"/>
    <property type="match status" value="1"/>
</dbReference>
<dbReference type="HOGENOM" id="CLU_039415_3_1_1"/>
<dbReference type="InterPro" id="IPR016901">
    <property type="entry name" value="APC10/Doc1"/>
</dbReference>
<gene>
    <name evidence="8" type="ORF">PIIN_02769</name>
</gene>
<keyword evidence="5 6" id="KW-0131">Cell cycle</keyword>
<evidence type="ECO:0000256" key="6">
    <source>
        <dbReference type="PIRNR" id="PIRNR028841"/>
    </source>
</evidence>
<evidence type="ECO:0000256" key="1">
    <source>
        <dbReference type="ARBA" id="ARBA00006762"/>
    </source>
</evidence>
<dbReference type="GO" id="GO:0070979">
    <property type="term" value="P:protein K11-linked ubiquitination"/>
    <property type="evidence" value="ECO:0007669"/>
    <property type="project" value="TreeGrafter"/>
</dbReference>
<organism evidence="8 9">
    <name type="scientific">Serendipita indica (strain DSM 11827)</name>
    <name type="common">Root endophyte fungus</name>
    <name type="synonym">Piriformospora indica</name>
    <dbReference type="NCBI Taxonomy" id="1109443"/>
    <lineage>
        <taxon>Eukaryota</taxon>
        <taxon>Fungi</taxon>
        <taxon>Dikarya</taxon>
        <taxon>Basidiomycota</taxon>
        <taxon>Agaricomycotina</taxon>
        <taxon>Agaricomycetes</taxon>
        <taxon>Sebacinales</taxon>
        <taxon>Serendipitaceae</taxon>
        <taxon>Serendipita</taxon>
    </lineage>
</organism>